<dbReference type="EMBL" id="LITQ01000026">
    <property type="protein sequence ID" value="OAA91377.1"/>
    <property type="molecule type" value="Genomic_DNA"/>
</dbReference>
<dbReference type="Proteomes" id="UP000077384">
    <property type="component" value="Unassembled WGS sequence"/>
</dbReference>
<dbReference type="GO" id="GO:0046872">
    <property type="term" value="F:metal ion binding"/>
    <property type="evidence" value="ECO:0007669"/>
    <property type="project" value="UniProtKB-KW"/>
</dbReference>
<evidence type="ECO:0000256" key="6">
    <source>
        <dbReference type="ARBA" id="ARBA00022801"/>
    </source>
</evidence>
<dbReference type="GO" id="GO:0005829">
    <property type="term" value="C:cytosol"/>
    <property type="evidence" value="ECO:0007669"/>
    <property type="project" value="TreeGrafter"/>
</dbReference>
<organism evidence="11 13">
    <name type="scientific">Clostridium coskatii</name>
    <dbReference type="NCBI Taxonomy" id="1705578"/>
    <lineage>
        <taxon>Bacteria</taxon>
        <taxon>Bacillati</taxon>
        <taxon>Bacillota</taxon>
        <taxon>Clostridia</taxon>
        <taxon>Eubacteriales</taxon>
        <taxon>Clostridiaceae</taxon>
        <taxon>Clostridium</taxon>
    </lineage>
</organism>
<reference evidence="12 14" key="2">
    <citation type="journal article" date="2016" name="Front. Microbiol.">
        <title>Industrial Acetogenic Biocatalysts: A Comparative Metabolic and Genomic Analysis.</title>
        <authorList>
            <person name="Bengelsdorf F."/>
            <person name="Poehlein A."/>
            <person name="Sonja S."/>
            <person name="Erz C."/>
            <person name="Hummel T."/>
            <person name="Hoffmeister S."/>
            <person name="Daniel R."/>
            <person name="Durre P."/>
        </authorList>
    </citation>
    <scope>NUCLEOTIDE SEQUENCE [LARGE SCALE GENOMIC DNA]</scope>
    <source>
        <strain evidence="12 14">PTA-10522</strain>
    </source>
</reference>
<comment type="catalytic activity">
    <reaction evidence="9">
        <text>a 5'-end NAD(+)-phospho-ribonucleoside in mRNA + H2O = a 5'-end phospho-adenosine-phospho-ribonucleoside in mRNA + beta-nicotinamide D-ribonucleotide + 2 H(+)</text>
        <dbReference type="Rhea" id="RHEA:60876"/>
        <dbReference type="Rhea" id="RHEA-COMP:15698"/>
        <dbReference type="Rhea" id="RHEA-COMP:15719"/>
        <dbReference type="ChEBI" id="CHEBI:14649"/>
        <dbReference type="ChEBI" id="CHEBI:15377"/>
        <dbReference type="ChEBI" id="CHEBI:15378"/>
        <dbReference type="ChEBI" id="CHEBI:144029"/>
        <dbReference type="ChEBI" id="CHEBI:144051"/>
    </reaction>
    <physiologicalReaction direction="left-to-right" evidence="9">
        <dbReference type="Rhea" id="RHEA:60877"/>
    </physiologicalReaction>
</comment>
<dbReference type="AlphaFoldDB" id="A0A166RZ50"/>
<dbReference type="PROSITE" id="PS00893">
    <property type="entry name" value="NUDIX_BOX"/>
    <property type="match status" value="1"/>
</dbReference>
<evidence type="ECO:0000313" key="13">
    <source>
        <dbReference type="Proteomes" id="UP000077384"/>
    </source>
</evidence>
<dbReference type="EMBL" id="LROR01000049">
    <property type="protein sequence ID" value="OBR94009.1"/>
    <property type="molecule type" value="Genomic_DNA"/>
</dbReference>
<evidence type="ECO:0000256" key="8">
    <source>
        <dbReference type="ARBA" id="ARBA00023027"/>
    </source>
</evidence>
<dbReference type="InterPro" id="IPR015797">
    <property type="entry name" value="NUDIX_hydrolase-like_dom_sf"/>
</dbReference>
<comment type="similarity">
    <text evidence="3">Belongs to the Nudix hydrolase family. NudC subfamily.</text>
</comment>
<accession>A0A166RZ50</accession>
<dbReference type="InterPro" id="IPR000086">
    <property type="entry name" value="NUDIX_hydrolase_dom"/>
</dbReference>
<reference evidence="11 13" key="1">
    <citation type="journal article" date="2015" name="Biotechnol. Bioeng.">
        <title>Genome sequence and phenotypic characterization of Caulobacter segnis.</title>
        <authorList>
            <person name="Patel S."/>
            <person name="Fletcher B."/>
            <person name="Scott D.C."/>
            <person name="Ely B."/>
        </authorList>
    </citation>
    <scope>NUCLEOTIDE SEQUENCE [LARGE SCALE GENOMIC DNA]</scope>
    <source>
        <strain evidence="11 13">PS02</strain>
    </source>
</reference>
<dbReference type="GO" id="GO:0035529">
    <property type="term" value="F:NADH pyrophosphatase activity"/>
    <property type="evidence" value="ECO:0007669"/>
    <property type="project" value="TreeGrafter"/>
</dbReference>
<evidence type="ECO:0000256" key="2">
    <source>
        <dbReference type="ARBA" id="ARBA00001947"/>
    </source>
</evidence>
<keyword evidence="8" id="KW-0520">NAD</keyword>
<dbReference type="Proteomes" id="UP000093694">
    <property type="component" value="Unassembled WGS sequence"/>
</dbReference>
<dbReference type="GO" id="GO:0006742">
    <property type="term" value="P:NADP+ catabolic process"/>
    <property type="evidence" value="ECO:0007669"/>
    <property type="project" value="TreeGrafter"/>
</dbReference>
<dbReference type="EC" id="3.6.1.22" evidence="4"/>
<evidence type="ECO:0000256" key="1">
    <source>
        <dbReference type="ARBA" id="ARBA00001946"/>
    </source>
</evidence>
<dbReference type="CDD" id="cd03429">
    <property type="entry name" value="NUDIX_NADH_pyrophosphatase_Nudt13"/>
    <property type="match status" value="1"/>
</dbReference>
<dbReference type="PANTHER" id="PTHR42904">
    <property type="entry name" value="NUDIX HYDROLASE, NUDC SUBFAMILY"/>
    <property type="match status" value="1"/>
</dbReference>
<comment type="caution">
    <text evidence="11">The sequence shown here is derived from an EMBL/GenBank/DDBJ whole genome shotgun (WGS) entry which is preliminary data.</text>
</comment>
<keyword evidence="5" id="KW-0479">Metal-binding</keyword>
<dbReference type="PATRIC" id="fig|1705578.3.peg.2039"/>
<gene>
    <name evidence="11" type="primary">nudC_2</name>
    <name evidence="12" type="ORF">CLCOS_21480</name>
    <name evidence="11" type="ORF">WX73_01790</name>
</gene>
<evidence type="ECO:0000259" key="10">
    <source>
        <dbReference type="PROSITE" id="PS51462"/>
    </source>
</evidence>
<dbReference type="InterPro" id="IPR050241">
    <property type="entry name" value="NAD-cap_RNA_hydrolase_NudC"/>
</dbReference>
<keyword evidence="7" id="KW-0460">Magnesium</keyword>
<comment type="cofactor">
    <cofactor evidence="1">
        <name>Mg(2+)</name>
        <dbReference type="ChEBI" id="CHEBI:18420"/>
    </cofactor>
</comment>
<evidence type="ECO:0000313" key="12">
    <source>
        <dbReference type="EMBL" id="OBR94009.1"/>
    </source>
</evidence>
<sequence length="183" mass="21024">MKFKYCPMCGGELEEKYSWDEGGVPYCPKDDIMYFDTPRPCVIVAVIKENKILLLKQSYIFKDSKVLLSGYVTNGETVEETVHREVFEEAGLKVKDLKYLGSEYVKNNNKEIIMLTFMAKYDGGNIKKSAEVEWVNWGYIEDALCEMKEDEIGKGIVRKVLKELGYTGEKAYRCDNNNCQTDS</sequence>
<evidence type="ECO:0000256" key="5">
    <source>
        <dbReference type="ARBA" id="ARBA00022723"/>
    </source>
</evidence>
<dbReference type="PANTHER" id="PTHR42904:SF6">
    <property type="entry name" value="NAD-CAPPED RNA HYDROLASE NUDT12"/>
    <property type="match status" value="1"/>
</dbReference>
<feature type="domain" description="Nudix hydrolase" evidence="10">
    <location>
        <begin position="37"/>
        <end position="158"/>
    </location>
</feature>
<evidence type="ECO:0000256" key="9">
    <source>
        <dbReference type="ARBA" id="ARBA00023679"/>
    </source>
</evidence>
<proteinExistence type="inferred from homology"/>
<dbReference type="InterPro" id="IPR049734">
    <property type="entry name" value="NudC-like_C"/>
</dbReference>
<dbReference type="InterPro" id="IPR020084">
    <property type="entry name" value="NUDIX_hydrolase_CS"/>
</dbReference>
<evidence type="ECO:0000256" key="7">
    <source>
        <dbReference type="ARBA" id="ARBA00022842"/>
    </source>
</evidence>
<dbReference type="Gene3D" id="3.90.79.10">
    <property type="entry name" value="Nucleoside Triphosphate Pyrophosphohydrolase"/>
    <property type="match status" value="1"/>
</dbReference>
<name>A0A166RZ50_9CLOT</name>
<dbReference type="GO" id="GO:0019677">
    <property type="term" value="P:NAD+ catabolic process"/>
    <property type="evidence" value="ECO:0007669"/>
    <property type="project" value="TreeGrafter"/>
</dbReference>
<dbReference type="RefSeq" id="WP_063601854.1">
    <property type="nucleotide sequence ID" value="NZ_LITQ01000026.1"/>
</dbReference>
<comment type="cofactor">
    <cofactor evidence="2">
        <name>Zn(2+)</name>
        <dbReference type="ChEBI" id="CHEBI:29105"/>
    </cofactor>
</comment>
<evidence type="ECO:0000313" key="11">
    <source>
        <dbReference type="EMBL" id="OAA91377.1"/>
    </source>
</evidence>
<keyword evidence="6 11" id="KW-0378">Hydrolase</keyword>
<dbReference type="SUPFAM" id="SSF55811">
    <property type="entry name" value="Nudix"/>
    <property type="match status" value="1"/>
</dbReference>
<keyword evidence="14" id="KW-1185">Reference proteome</keyword>
<evidence type="ECO:0000313" key="14">
    <source>
        <dbReference type="Proteomes" id="UP000093694"/>
    </source>
</evidence>
<dbReference type="PROSITE" id="PS51462">
    <property type="entry name" value="NUDIX"/>
    <property type="match status" value="1"/>
</dbReference>
<protein>
    <recommendedName>
        <fullName evidence="4">NAD(+) diphosphatase</fullName>
        <ecNumber evidence="4">3.6.1.22</ecNumber>
    </recommendedName>
</protein>
<evidence type="ECO:0000256" key="3">
    <source>
        <dbReference type="ARBA" id="ARBA00009595"/>
    </source>
</evidence>
<dbReference type="Pfam" id="PF00293">
    <property type="entry name" value="NUDIX"/>
    <property type="match status" value="1"/>
</dbReference>
<evidence type="ECO:0000256" key="4">
    <source>
        <dbReference type="ARBA" id="ARBA00012381"/>
    </source>
</evidence>